<evidence type="ECO:0000259" key="24">
    <source>
        <dbReference type="Pfam" id="PF17913"/>
    </source>
</evidence>
<dbReference type="InterPro" id="IPR039253">
    <property type="entry name" value="APLF"/>
</dbReference>
<evidence type="ECO:0000256" key="13">
    <source>
        <dbReference type="ARBA" id="ARBA00022801"/>
    </source>
</evidence>
<evidence type="ECO:0000313" key="26">
    <source>
        <dbReference type="Proteomes" id="UP001488838"/>
    </source>
</evidence>
<evidence type="ECO:0000256" key="19">
    <source>
        <dbReference type="ARBA" id="ARBA00065640"/>
    </source>
</evidence>
<evidence type="ECO:0000256" key="5">
    <source>
        <dbReference type="ARBA" id="ARBA00022490"/>
    </source>
</evidence>
<evidence type="ECO:0000256" key="22">
    <source>
        <dbReference type="SAM" id="MobiDB-lite"/>
    </source>
</evidence>
<evidence type="ECO:0000256" key="17">
    <source>
        <dbReference type="ARBA" id="ARBA00023242"/>
    </source>
</evidence>
<keyword evidence="10" id="KW-0227">DNA damage</keyword>
<evidence type="ECO:0000256" key="2">
    <source>
        <dbReference type="ARBA" id="ARBA00004286"/>
    </source>
</evidence>
<keyword evidence="4" id="KW-0158">Chromosome</keyword>
<feature type="domain" description="PNK FHA" evidence="24">
    <location>
        <begin position="15"/>
        <end position="66"/>
    </location>
</feature>
<dbReference type="InterPro" id="IPR008984">
    <property type="entry name" value="SMAD_FHA_dom_sf"/>
</dbReference>
<feature type="compositionally biased region" description="Basic and acidic residues" evidence="22">
    <location>
        <begin position="247"/>
        <end position="261"/>
    </location>
</feature>
<evidence type="ECO:0000256" key="6">
    <source>
        <dbReference type="ARBA" id="ARBA00022553"/>
    </source>
</evidence>
<evidence type="ECO:0000259" key="23">
    <source>
        <dbReference type="Pfam" id="PF10283"/>
    </source>
</evidence>
<feature type="region of interest" description="Disordered" evidence="22">
    <location>
        <begin position="391"/>
        <end position="414"/>
    </location>
</feature>
<dbReference type="GO" id="GO:0006302">
    <property type="term" value="P:double-strand break repair"/>
    <property type="evidence" value="ECO:0007669"/>
    <property type="project" value="InterPro"/>
</dbReference>
<keyword evidence="6" id="KW-0597">Phosphoprotein</keyword>
<feature type="region of interest" description="Disordered" evidence="22">
    <location>
        <begin position="445"/>
        <end position="497"/>
    </location>
</feature>
<keyword evidence="26" id="KW-1185">Reference proteome</keyword>
<dbReference type="Pfam" id="PF10283">
    <property type="entry name" value="zf-CCHH"/>
    <property type="match status" value="2"/>
</dbReference>
<evidence type="ECO:0000256" key="18">
    <source>
        <dbReference type="ARBA" id="ARBA00060990"/>
    </source>
</evidence>
<dbReference type="GO" id="GO:0005829">
    <property type="term" value="C:cytosol"/>
    <property type="evidence" value="ECO:0007669"/>
    <property type="project" value="UniProtKB-SubCell"/>
</dbReference>
<dbReference type="GO" id="GO:0005634">
    <property type="term" value="C:nucleus"/>
    <property type="evidence" value="ECO:0007669"/>
    <property type="project" value="UniProtKB-SubCell"/>
</dbReference>
<comment type="subcellular location">
    <subcellularLocation>
        <location evidence="2">Chromosome</location>
    </subcellularLocation>
    <subcellularLocation>
        <location evidence="3">Cytoplasm</location>
        <location evidence="3">Cytosol</location>
    </subcellularLocation>
    <subcellularLocation>
        <location evidence="1">Nucleus</location>
    </subcellularLocation>
</comment>
<evidence type="ECO:0000256" key="14">
    <source>
        <dbReference type="ARBA" id="ARBA00022833"/>
    </source>
</evidence>
<dbReference type="FunFam" id="2.60.200.20:FF:000026">
    <property type="entry name" value="Aprataxin and PNKP like factor"/>
    <property type="match status" value="1"/>
</dbReference>
<dbReference type="GO" id="GO:0003906">
    <property type="term" value="F:DNA-(apurinic or apyrimidinic site) endonuclease activity"/>
    <property type="evidence" value="ECO:0007669"/>
    <property type="project" value="InterPro"/>
</dbReference>
<feature type="compositionally biased region" description="Polar residues" evidence="22">
    <location>
        <begin position="289"/>
        <end position="299"/>
    </location>
</feature>
<comment type="caution">
    <text evidence="25">The sequence shown here is derived from an EMBL/GenBank/DDBJ whole genome shotgun (WGS) entry which is preliminary data.</text>
</comment>
<name>A0AAW0I1C0_MYOGA</name>
<keyword evidence="13" id="KW-0378">Hydrolase</keyword>
<feature type="compositionally biased region" description="Acidic residues" evidence="22">
    <location>
        <begin position="464"/>
        <end position="497"/>
    </location>
</feature>
<keyword evidence="14" id="KW-0862">Zinc</keyword>
<keyword evidence="15" id="KW-0175">Coiled coil</keyword>
<dbReference type="GO" id="GO:0008270">
    <property type="term" value="F:zinc ion binding"/>
    <property type="evidence" value="ECO:0007669"/>
    <property type="project" value="UniProtKB-KW"/>
</dbReference>
<accession>A0AAW0I1C0</accession>
<comment type="similarity">
    <text evidence="18">Belongs to the APLF family.</text>
</comment>
<evidence type="ECO:0000256" key="21">
    <source>
        <dbReference type="ARBA" id="ARBA00083724"/>
    </source>
</evidence>
<dbReference type="Gene3D" id="2.60.200.20">
    <property type="match status" value="1"/>
</dbReference>
<evidence type="ECO:0000256" key="7">
    <source>
        <dbReference type="ARBA" id="ARBA00022723"/>
    </source>
</evidence>
<evidence type="ECO:0000256" key="1">
    <source>
        <dbReference type="ARBA" id="ARBA00004123"/>
    </source>
</evidence>
<evidence type="ECO:0000256" key="20">
    <source>
        <dbReference type="ARBA" id="ARBA00071713"/>
    </source>
</evidence>
<proteinExistence type="inferred from homology"/>
<feature type="domain" description="PBZ-type" evidence="23">
    <location>
        <begin position="414"/>
        <end position="436"/>
    </location>
</feature>
<evidence type="ECO:0000256" key="8">
    <source>
        <dbReference type="ARBA" id="ARBA00022737"/>
    </source>
</evidence>
<dbReference type="GO" id="GO:0000166">
    <property type="term" value="F:nucleotide binding"/>
    <property type="evidence" value="ECO:0007669"/>
    <property type="project" value="UniProtKB-KW"/>
</dbReference>
<evidence type="ECO:0000256" key="3">
    <source>
        <dbReference type="ARBA" id="ARBA00004514"/>
    </source>
</evidence>
<sequence length="511" mass="55966">MSLDFFLQPLDGGPPVSVGPGQTVIGRGPLLGITDKRVSRRHAILEVVDNQLRIKSIHTNPCFLQSSEESQLLPMKTHVWCWLNPGDSFSLLLNKYSFRVFSTQAEEELECTLRNSQTLDEEDVLSDLQKSPVINPPDKTAGASQPQGSPGIPKTKCTALEPMSSSDAPSGISEHQPHPAQRKRILPAWMLAEDLSGQNLAAPVKGGDKDAAVQRGGKEGVCKDKAPVNITCHGRKRLIPPGNSERVSAEQDPGKKCKSSDQEDPVVSSKEVPESLSSVTVSDPDMDTVKTNEPSNTVSVEELGEVSRHKAISKPAANDEGESQSSVQSKALPETSPGLHPESSSAPRSPDASHAMAADSVVGCSEESKVRRTSCMYGANCYRKNPLHFQHFSHPGDSDYGDVQDTDGDVAGDRPECPYGASCYRKNPQHKMEYRHSALLVRAALDEDGDDVGHPSENDLNDSFPEDEDEEEEEYEPTDEDSDWQPGKDEEEKEDMEELLKEAKRFMKRKK</sequence>
<dbReference type="InterPro" id="IPR041388">
    <property type="entry name" value="FHA_2"/>
</dbReference>
<feature type="domain" description="PBZ-type" evidence="23">
    <location>
        <begin position="372"/>
        <end position="397"/>
    </location>
</feature>
<keyword evidence="11" id="KW-0013">ADP-ribosylation</keyword>
<evidence type="ECO:0000256" key="12">
    <source>
        <dbReference type="ARBA" id="ARBA00022771"/>
    </source>
</evidence>
<dbReference type="PANTHER" id="PTHR21315">
    <property type="entry name" value="APRATAXIN AND PNK-LIKE FACTOR-RELATED"/>
    <property type="match status" value="1"/>
</dbReference>
<dbReference type="GO" id="GO:0035861">
    <property type="term" value="C:site of double-strand break"/>
    <property type="evidence" value="ECO:0007669"/>
    <property type="project" value="TreeGrafter"/>
</dbReference>
<dbReference type="Pfam" id="PF17913">
    <property type="entry name" value="FHA_2"/>
    <property type="match status" value="1"/>
</dbReference>
<keyword evidence="12" id="KW-0863">Zinc-finger</keyword>
<evidence type="ECO:0000256" key="10">
    <source>
        <dbReference type="ARBA" id="ARBA00022763"/>
    </source>
</evidence>
<keyword evidence="5" id="KW-0963">Cytoplasm</keyword>
<organism evidence="25 26">
    <name type="scientific">Myodes glareolus</name>
    <name type="common">Bank vole</name>
    <name type="synonym">Clethrionomys glareolus</name>
    <dbReference type="NCBI Taxonomy" id="447135"/>
    <lineage>
        <taxon>Eukaryota</taxon>
        <taxon>Metazoa</taxon>
        <taxon>Chordata</taxon>
        <taxon>Craniata</taxon>
        <taxon>Vertebrata</taxon>
        <taxon>Euteleostomi</taxon>
        <taxon>Mammalia</taxon>
        <taxon>Eutheria</taxon>
        <taxon>Euarchontoglires</taxon>
        <taxon>Glires</taxon>
        <taxon>Rodentia</taxon>
        <taxon>Myomorpha</taxon>
        <taxon>Muroidea</taxon>
        <taxon>Cricetidae</taxon>
        <taxon>Arvicolinae</taxon>
        <taxon>Myodes</taxon>
    </lineage>
</organism>
<keyword evidence="9" id="KW-0547">Nucleotide-binding</keyword>
<keyword evidence="16" id="KW-0234">DNA repair</keyword>
<feature type="region of interest" description="Disordered" evidence="22">
    <location>
        <begin position="234"/>
        <end position="370"/>
    </location>
</feature>
<keyword evidence="8" id="KW-0677">Repeat</keyword>
<comment type="subunit">
    <text evidence="19">Interacts with LIG4. Interacts with PARP1. Interacts with XRCC4. Interacts (via KBM motif) with XRCC5 and XRCC6; promoting recruitment to DNA damage sites. Interacts with XRCC1. Interacts (via C-terminal disordered region) with histones; interacts with histone H2A, H2B and H3-H4.</text>
</comment>
<dbReference type="EMBL" id="JBBHLL010000244">
    <property type="protein sequence ID" value="KAK7808202.1"/>
    <property type="molecule type" value="Genomic_DNA"/>
</dbReference>
<keyword evidence="7" id="KW-0479">Metal-binding</keyword>
<evidence type="ECO:0000256" key="4">
    <source>
        <dbReference type="ARBA" id="ARBA00022454"/>
    </source>
</evidence>
<dbReference type="Proteomes" id="UP001488838">
    <property type="component" value="Unassembled WGS sequence"/>
</dbReference>
<gene>
    <name evidence="25" type="ORF">U0070_016927</name>
</gene>
<evidence type="ECO:0000256" key="15">
    <source>
        <dbReference type="ARBA" id="ARBA00023054"/>
    </source>
</evidence>
<evidence type="ECO:0000256" key="11">
    <source>
        <dbReference type="ARBA" id="ARBA00022765"/>
    </source>
</evidence>
<keyword evidence="17" id="KW-0539">Nucleus</keyword>
<dbReference type="InterPro" id="IPR019406">
    <property type="entry name" value="APLF_PBZ"/>
</dbReference>
<reference evidence="25 26" key="1">
    <citation type="journal article" date="2023" name="bioRxiv">
        <title>Conserved and derived expression patterns and positive selection on dental genes reveal complex evolutionary context of ever-growing rodent molars.</title>
        <authorList>
            <person name="Calamari Z.T."/>
            <person name="Song A."/>
            <person name="Cohen E."/>
            <person name="Akter M."/>
            <person name="Roy R.D."/>
            <person name="Hallikas O."/>
            <person name="Christensen M.M."/>
            <person name="Li P."/>
            <person name="Marangoni P."/>
            <person name="Jernvall J."/>
            <person name="Klein O.D."/>
        </authorList>
    </citation>
    <scope>NUCLEOTIDE SEQUENCE [LARGE SCALE GENOMIC DNA]</scope>
    <source>
        <strain evidence="25">V071</strain>
    </source>
</reference>
<dbReference type="PANTHER" id="PTHR21315:SF2">
    <property type="entry name" value="APRATAXIN AND PNK-LIKE FACTOR"/>
    <property type="match status" value="1"/>
</dbReference>
<dbReference type="AlphaFoldDB" id="A0AAW0I1C0"/>
<dbReference type="GO" id="GO:0008408">
    <property type="term" value="F:3'-5' exonuclease activity"/>
    <property type="evidence" value="ECO:0007669"/>
    <property type="project" value="InterPro"/>
</dbReference>
<dbReference type="SUPFAM" id="SSF49879">
    <property type="entry name" value="SMAD/FHA domain"/>
    <property type="match status" value="1"/>
</dbReference>
<evidence type="ECO:0000256" key="16">
    <source>
        <dbReference type="ARBA" id="ARBA00023204"/>
    </source>
</evidence>
<dbReference type="CDD" id="cd22717">
    <property type="entry name" value="FHA_APLF"/>
    <property type="match status" value="1"/>
</dbReference>
<evidence type="ECO:0000256" key="9">
    <source>
        <dbReference type="ARBA" id="ARBA00022741"/>
    </source>
</evidence>
<protein>
    <recommendedName>
        <fullName evidence="20">Aprataxin and PNK-like factor</fullName>
    </recommendedName>
    <alternativeName>
        <fullName evidence="21">Apurinic-apyrimidinic endonuclease APLF</fullName>
    </alternativeName>
</protein>
<evidence type="ECO:0000313" key="25">
    <source>
        <dbReference type="EMBL" id="KAK7808202.1"/>
    </source>
</evidence>
<feature type="compositionally biased region" description="Acidic residues" evidence="22">
    <location>
        <begin position="399"/>
        <end position="410"/>
    </location>
</feature>
<feature type="region of interest" description="Disordered" evidence="22">
    <location>
        <begin position="120"/>
        <end position="181"/>
    </location>
</feature>